<name>A0A501XPT9_9SPHN</name>
<evidence type="ECO:0000313" key="4">
    <source>
        <dbReference type="Proteomes" id="UP000319897"/>
    </source>
</evidence>
<keyword evidence="2" id="KW-0732">Signal</keyword>
<accession>A0A501XPT9</accession>
<organism evidence="3 4">
    <name type="scientific">Sandaracinobacter neustonicus</name>
    <dbReference type="NCBI Taxonomy" id="1715348"/>
    <lineage>
        <taxon>Bacteria</taxon>
        <taxon>Pseudomonadati</taxon>
        <taxon>Pseudomonadota</taxon>
        <taxon>Alphaproteobacteria</taxon>
        <taxon>Sphingomonadales</taxon>
        <taxon>Sphingosinicellaceae</taxon>
        <taxon>Sandaracinobacter</taxon>
    </lineage>
</organism>
<reference evidence="3 4" key="1">
    <citation type="submission" date="2019-06" db="EMBL/GenBank/DDBJ databases">
        <authorList>
            <person name="Lee I."/>
            <person name="Jang G.I."/>
            <person name="Hwang C.Y."/>
        </authorList>
    </citation>
    <scope>NUCLEOTIDE SEQUENCE [LARGE SCALE GENOMIC DNA]</scope>
    <source>
        <strain evidence="3 4">PAMC 28131</strain>
    </source>
</reference>
<evidence type="ECO:0000256" key="1">
    <source>
        <dbReference type="SAM" id="MobiDB-lite"/>
    </source>
</evidence>
<keyword evidence="4" id="KW-1185">Reference proteome</keyword>
<proteinExistence type="predicted"/>
<dbReference type="RefSeq" id="WP_140927418.1">
    <property type="nucleotide sequence ID" value="NZ_VFSU01000017.1"/>
</dbReference>
<feature type="region of interest" description="Disordered" evidence="1">
    <location>
        <begin position="43"/>
        <end position="63"/>
    </location>
</feature>
<sequence>MILETALMRTPLLALLLAAALPAQAEPVTLSLTDAQKEALIAGNTADDLASPTDSPRLIDRRPHGEVGVMVGTGGARGIYGVTSVPLGDKGWATFGFENSRNVWPGPY</sequence>
<comment type="caution">
    <text evidence="3">The sequence shown here is derived from an EMBL/GenBank/DDBJ whole genome shotgun (WGS) entry which is preliminary data.</text>
</comment>
<feature type="signal peptide" evidence="2">
    <location>
        <begin position="1"/>
        <end position="25"/>
    </location>
</feature>
<gene>
    <name evidence="3" type="ORF">FJQ54_05515</name>
</gene>
<evidence type="ECO:0000313" key="3">
    <source>
        <dbReference type="EMBL" id="TPE62646.1"/>
    </source>
</evidence>
<dbReference type="Proteomes" id="UP000319897">
    <property type="component" value="Unassembled WGS sequence"/>
</dbReference>
<dbReference type="AlphaFoldDB" id="A0A501XPT9"/>
<evidence type="ECO:0000256" key="2">
    <source>
        <dbReference type="SAM" id="SignalP"/>
    </source>
</evidence>
<dbReference type="OrthoDB" id="7585688at2"/>
<protein>
    <submittedName>
        <fullName evidence="3">Uncharacterized protein</fullName>
    </submittedName>
</protein>
<dbReference type="EMBL" id="VFSU01000017">
    <property type="protein sequence ID" value="TPE62646.1"/>
    <property type="molecule type" value="Genomic_DNA"/>
</dbReference>
<feature type="chain" id="PRO_5021192816" evidence="2">
    <location>
        <begin position="26"/>
        <end position="108"/>
    </location>
</feature>